<dbReference type="Proteomes" id="UP001150581">
    <property type="component" value="Unassembled WGS sequence"/>
</dbReference>
<accession>A0ACC1I3P5</accession>
<sequence length="207" mass="23589">MASYYAELGIKDKDDSFYDTSTRRPRNQWVSSAVDDFMSIGNSNRQTPVNAQASPESYLSVARLFGEFIDGNQQSEHQRFLENLVMQLHDEANTGPVGPPPASLNFIRALPTMPKDECKNVTCTICNEEAFTSSSSSLQADSEDDAVTRLPCKHYYHHACVKPWLELHNTCPMCRYEVPSDDPQWLEKKREEDRQSAAEFKEMMMYG</sequence>
<reference evidence="1" key="1">
    <citation type="submission" date="2022-07" db="EMBL/GenBank/DDBJ databases">
        <title>Phylogenomic reconstructions and comparative analyses of Kickxellomycotina fungi.</title>
        <authorList>
            <person name="Reynolds N.K."/>
            <person name="Stajich J.E."/>
            <person name="Barry K."/>
            <person name="Grigoriev I.V."/>
            <person name="Crous P."/>
            <person name="Smith M.E."/>
        </authorList>
    </citation>
    <scope>NUCLEOTIDE SEQUENCE</scope>
    <source>
        <strain evidence="1">Benny 63K</strain>
    </source>
</reference>
<proteinExistence type="predicted"/>
<gene>
    <name evidence="1" type="ORF">LPJ66_009393</name>
</gene>
<keyword evidence="2" id="KW-1185">Reference proteome</keyword>
<comment type="caution">
    <text evidence="1">The sequence shown here is derived from an EMBL/GenBank/DDBJ whole genome shotgun (WGS) entry which is preliminary data.</text>
</comment>
<evidence type="ECO:0000313" key="1">
    <source>
        <dbReference type="EMBL" id="KAJ1886906.1"/>
    </source>
</evidence>
<evidence type="ECO:0000313" key="2">
    <source>
        <dbReference type="Proteomes" id="UP001150581"/>
    </source>
</evidence>
<organism evidence="1 2">
    <name type="scientific">Kickxella alabastrina</name>
    <dbReference type="NCBI Taxonomy" id="61397"/>
    <lineage>
        <taxon>Eukaryota</taxon>
        <taxon>Fungi</taxon>
        <taxon>Fungi incertae sedis</taxon>
        <taxon>Zoopagomycota</taxon>
        <taxon>Kickxellomycotina</taxon>
        <taxon>Kickxellomycetes</taxon>
        <taxon>Kickxellales</taxon>
        <taxon>Kickxellaceae</taxon>
        <taxon>Kickxella</taxon>
    </lineage>
</organism>
<name>A0ACC1I3P5_9FUNG</name>
<protein>
    <submittedName>
        <fullName evidence="1">Uncharacterized protein</fullName>
    </submittedName>
</protein>
<dbReference type="EMBL" id="JANBPG010002138">
    <property type="protein sequence ID" value="KAJ1886906.1"/>
    <property type="molecule type" value="Genomic_DNA"/>
</dbReference>